<evidence type="ECO:0000313" key="1">
    <source>
        <dbReference type="EMBL" id="CAD9248864.1"/>
    </source>
</evidence>
<dbReference type="EMBL" id="HBGJ01011511">
    <property type="protein sequence ID" value="CAD9248865.1"/>
    <property type="molecule type" value="Transcribed_RNA"/>
</dbReference>
<gene>
    <name evidence="1" type="ORF">PPAR1163_LOCUS7224</name>
    <name evidence="2" type="ORF">PPAR1163_LOCUS7225</name>
</gene>
<proteinExistence type="predicted"/>
<sequence>MPLDAPLLVDAVSGAALSAGGNIASIPLEDLAGGTEHVLVVLLERDAGRVLLELPNALPKPKAEPKPEANPNRRAGACTLVASAPTTAVAAKMTRGARRSSPRPLR</sequence>
<evidence type="ECO:0000313" key="2">
    <source>
        <dbReference type="EMBL" id="CAD9248865.1"/>
    </source>
</evidence>
<dbReference type="AlphaFoldDB" id="A0A6U4ECN4"/>
<dbReference type="EMBL" id="HBGJ01011507">
    <property type="protein sequence ID" value="CAD9248864.1"/>
    <property type="molecule type" value="Transcribed_RNA"/>
</dbReference>
<accession>A0A6U4ECN4</accession>
<protein>
    <submittedName>
        <fullName evidence="1">Uncharacterized protein</fullName>
    </submittedName>
</protein>
<reference evidence="1" key="1">
    <citation type="submission" date="2021-01" db="EMBL/GenBank/DDBJ databases">
        <authorList>
            <person name="Corre E."/>
            <person name="Pelletier E."/>
            <person name="Niang G."/>
            <person name="Scheremetjew M."/>
            <person name="Finn R."/>
            <person name="Kale V."/>
            <person name="Holt S."/>
            <person name="Cochrane G."/>
            <person name="Meng A."/>
            <person name="Brown T."/>
            <person name="Cohen L."/>
        </authorList>
    </citation>
    <scope>NUCLEOTIDE SEQUENCE</scope>
    <source>
        <strain evidence="1">CCMP2877</strain>
    </source>
</reference>
<organism evidence="1">
    <name type="scientific">Phaeomonas parva</name>
    <dbReference type="NCBI Taxonomy" id="124430"/>
    <lineage>
        <taxon>Eukaryota</taxon>
        <taxon>Sar</taxon>
        <taxon>Stramenopiles</taxon>
        <taxon>Ochrophyta</taxon>
        <taxon>Pinguiophyceae</taxon>
        <taxon>Pinguiochrysidales</taxon>
        <taxon>Pinguiochrysidaceae</taxon>
        <taxon>Phaeomonas</taxon>
    </lineage>
</organism>
<name>A0A6U4ECN4_9STRA</name>